<dbReference type="Proteomes" id="UP000033514">
    <property type="component" value="Unassembled WGS sequence"/>
</dbReference>
<dbReference type="AlphaFoldDB" id="A0A0F5L320"/>
<organism evidence="1 2">
    <name type="scientific">Devosia soli</name>
    <dbReference type="NCBI Taxonomy" id="361041"/>
    <lineage>
        <taxon>Bacteria</taxon>
        <taxon>Pseudomonadati</taxon>
        <taxon>Pseudomonadota</taxon>
        <taxon>Alphaproteobacteria</taxon>
        <taxon>Hyphomicrobiales</taxon>
        <taxon>Devosiaceae</taxon>
        <taxon>Devosia</taxon>
    </lineage>
</organism>
<name>A0A0F5L320_9HYPH</name>
<reference evidence="1 2" key="1">
    <citation type="submission" date="2015-03" db="EMBL/GenBank/DDBJ databases">
        <authorList>
            <person name="Hassan Y.I."/>
            <person name="Lepp D."/>
            <person name="Zhou T."/>
        </authorList>
    </citation>
    <scope>NUCLEOTIDE SEQUENCE [LARGE SCALE GENOMIC DNA]</scope>
    <source>
        <strain evidence="1 2">GH2-10</strain>
    </source>
</reference>
<dbReference type="InterPro" id="IPR027417">
    <property type="entry name" value="P-loop_NTPase"/>
</dbReference>
<dbReference type="PATRIC" id="fig|361041.3.peg.2946"/>
<protein>
    <recommendedName>
        <fullName evidence="3">Shikimate kinase</fullName>
    </recommendedName>
</protein>
<keyword evidence="2" id="KW-1185">Reference proteome</keyword>
<gene>
    <name evidence="1" type="ORF">VW35_17705</name>
</gene>
<evidence type="ECO:0008006" key="3">
    <source>
        <dbReference type="Google" id="ProtNLM"/>
    </source>
</evidence>
<evidence type="ECO:0000313" key="2">
    <source>
        <dbReference type="Proteomes" id="UP000033514"/>
    </source>
</evidence>
<dbReference type="SUPFAM" id="SSF52540">
    <property type="entry name" value="P-loop containing nucleoside triphosphate hydrolases"/>
    <property type="match status" value="1"/>
</dbReference>
<accession>A0A0F5L320</accession>
<dbReference type="RefSeq" id="WP_046144392.1">
    <property type="nucleotide sequence ID" value="NZ_LAJG01000042.1"/>
</dbReference>
<dbReference type="Gene3D" id="3.40.50.300">
    <property type="entry name" value="P-loop containing nucleotide triphosphate hydrolases"/>
    <property type="match status" value="1"/>
</dbReference>
<dbReference type="EMBL" id="LAJG01000042">
    <property type="protein sequence ID" value="KKB76605.1"/>
    <property type="molecule type" value="Genomic_DNA"/>
</dbReference>
<sequence>MQNTIIYLIGHYGVGKLTIGKAIVEATTARLFDNHLANNVIFSLIREDGRTKIPERAWDLIMTIRRQALIAIAEIAPRDASFVLTNALMEDDPLDRQCYDEVVATARRRDGIFVPVLLSASDEAHARRIPSLERGERLKMTDAEGAAIVRRTKRLLVVDHSHRLDIDTTTLPAAEAARRIIDHADAIALSRRT</sequence>
<evidence type="ECO:0000313" key="1">
    <source>
        <dbReference type="EMBL" id="KKB76605.1"/>
    </source>
</evidence>
<dbReference type="STRING" id="361041.VW35_17705"/>
<dbReference type="OrthoDB" id="5187352at2"/>
<proteinExistence type="predicted"/>
<comment type="caution">
    <text evidence="1">The sequence shown here is derived from an EMBL/GenBank/DDBJ whole genome shotgun (WGS) entry which is preliminary data.</text>
</comment>